<dbReference type="SUPFAM" id="SSF57850">
    <property type="entry name" value="RING/U-box"/>
    <property type="match status" value="1"/>
</dbReference>
<dbReference type="InterPro" id="IPR036465">
    <property type="entry name" value="vWFA_dom_sf"/>
</dbReference>
<gene>
    <name evidence="3" type="ORF">PFICI_04136</name>
</gene>
<dbReference type="RefSeq" id="XP_007830908.1">
    <property type="nucleotide sequence ID" value="XM_007832717.1"/>
</dbReference>
<keyword evidence="1" id="KW-0862">Zinc</keyword>
<protein>
    <recommendedName>
        <fullName evidence="2">RING-type domain-containing protein</fullName>
    </recommendedName>
</protein>
<dbReference type="GeneID" id="19269149"/>
<dbReference type="eggNOG" id="ENOG502RY35">
    <property type="taxonomic scope" value="Eukaryota"/>
</dbReference>
<dbReference type="InParanoid" id="W3XLH1"/>
<dbReference type="SUPFAM" id="SSF53300">
    <property type="entry name" value="vWA-like"/>
    <property type="match status" value="1"/>
</dbReference>
<dbReference type="GO" id="GO:0008270">
    <property type="term" value="F:zinc ion binding"/>
    <property type="evidence" value="ECO:0007669"/>
    <property type="project" value="UniProtKB-KW"/>
</dbReference>
<dbReference type="HOGENOM" id="CLU_004581_1_0_1"/>
<evidence type="ECO:0000313" key="3">
    <source>
        <dbReference type="EMBL" id="ETS86111.1"/>
    </source>
</evidence>
<keyword evidence="1" id="KW-0863">Zinc-finger</keyword>
<sequence>MAEATSSSQVYDLLILTDATSSMDEYLHALNQSLPKIISISALTGAFARIGVMAYRDYCRPGLLEWSGWFGRDGDIGRDELLHFMRSVRAQDGGDWPEATKTGLASAYSVMREDAKTLVLLYADAPPHMGGWDNGPNYKKEIEYLTAEGCKLSPSAGLFADWVSAARTLNGTGHGAKQAQIFSIVCSHTNEAFGPFMYMSHQTKGTCIQMKSPDSPLISKLTMSVLLAWMGVKKAGEPEETFDDAFNLCYNNLDDIDALENEKDPKADIYFVLQRSQVEVFRSNICQNTLSDEKQLRAIITPRDIPVTDFAKRYVSDEDYRKIVVENLSKIIREDVSSITLNPVFGALWRAVCNDRRNEARNVLIADLGVSIANMGSSSEKSNLQTWLAESYNYAAEIAAMIEEVPLAERFPCVFLDPTQHWHLHRSEDGDEDDQKDGTITSFTCSQLLEIGRSCDSKILRRLGTVLTRLTYVTTPEELPNHVMGMKDDELPRIPIALAKQQHNRVFWKILLHLVVPGIKLGARPAALLAALSIRMGMRPLMNAADYEMAAWKDKWNNINASETWNADCLALILDADKSFEARRRVLDVPQELQEASFLSTEDRHLFETLVDYGMLMANLNTTLTAKIGWKPTMSKVPIGPLVVCKACHFPRSVSMMAHKGICGKCITPKAQYVYGVTKAESILMSVSQGTTESHEASFVECRIITCRAQYVVYNVDGLKVHPKCYYCRFVGTDRAPWVECRKCLNRMIWPHEYRPLDQDVAQNFLCSACNSGRATIVDFEITLADLCKENGDKWLLRHDGKLEKPFEDRSLFKTVLEAGIDIFAEHVEVLPQSNTDLRIDGKIIHNAAELKSALTSWIKSRRTEAGLCNLCFSNFRKSTLRSACGRSGCGQRICRDCKASWYSMNSRGRIINTAALCCPFCRRVPSPRAVPKSDLVFLGNLKTAVEDSGAWIYAWCCACSFAERMMERVCAQGAPPEVRDWECEDCSAFRTHSNESLLRQAIIRHCPRCDVATKKLRGFDHISCGCGAHWCFFCCRQLPLDDIYRHMANVHGGLYDILGAEDDDDVEMDLD</sequence>
<dbReference type="EMBL" id="KI912110">
    <property type="protein sequence ID" value="ETS86111.1"/>
    <property type="molecule type" value="Genomic_DNA"/>
</dbReference>
<dbReference type="Gene3D" id="3.40.50.410">
    <property type="entry name" value="von Willebrand factor, type A domain"/>
    <property type="match status" value="1"/>
</dbReference>
<dbReference type="OMA" id="LAYRDYC"/>
<keyword evidence="1" id="KW-0479">Metal-binding</keyword>
<keyword evidence="4" id="KW-1185">Reference proteome</keyword>
<reference evidence="4" key="1">
    <citation type="journal article" date="2015" name="BMC Genomics">
        <title>Genomic and transcriptomic analysis of the endophytic fungus Pestalotiopsis fici reveals its lifestyle and high potential for synthesis of natural products.</title>
        <authorList>
            <person name="Wang X."/>
            <person name="Zhang X."/>
            <person name="Liu L."/>
            <person name="Xiang M."/>
            <person name="Wang W."/>
            <person name="Sun X."/>
            <person name="Che Y."/>
            <person name="Guo L."/>
            <person name="Liu G."/>
            <person name="Guo L."/>
            <person name="Wang C."/>
            <person name="Yin W.B."/>
            <person name="Stadler M."/>
            <person name="Zhang X."/>
            <person name="Liu X."/>
        </authorList>
    </citation>
    <scope>NUCLEOTIDE SEQUENCE [LARGE SCALE GENOMIC DNA]</scope>
    <source>
        <strain evidence="4">W106-1 / CGMCC3.15140</strain>
    </source>
</reference>
<accession>W3XLH1</accession>
<evidence type="ECO:0000256" key="1">
    <source>
        <dbReference type="PROSITE-ProRule" id="PRU00175"/>
    </source>
</evidence>
<dbReference type="Pfam" id="PF26200">
    <property type="entry name" value="Rcat_RNF216"/>
    <property type="match status" value="1"/>
</dbReference>
<dbReference type="KEGG" id="pfy:PFICI_04136"/>
<dbReference type="Gene3D" id="1.20.120.1750">
    <property type="match status" value="1"/>
</dbReference>
<name>W3XLH1_PESFW</name>
<dbReference type="PROSITE" id="PS50089">
    <property type="entry name" value="ZF_RING_2"/>
    <property type="match status" value="1"/>
</dbReference>
<dbReference type="InterPro" id="IPR001841">
    <property type="entry name" value="Znf_RING"/>
</dbReference>
<dbReference type="OrthoDB" id="1431934at2759"/>
<dbReference type="Proteomes" id="UP000030651">
    <property type="component" value="Unassembled WGS sequence"/>
</dbReference>
<proteinExistence type="predicted"/>
<feature type="domain" description="RING-type" evidence="2">
    <location>
        <begin position="869"/>
        <end position="923"/>
    </location>
</feature>
<evidence type="ECO:0000259" key="2">
    <source>
        <dbReference type="PROSITE" id="PS50089"/>
    </source>
</evidence>
<evidence type="ECO:0000313" key="4">
    <source>
        <dbReference type="Proteomes" id="UP000030651"/>
    </source>
</evidence>
<organism evidence="3 4">
    <name type="scientific">Pestalotiopsis fici (strain W106-1 / CGMCC3.15140)</name>
    <dbReference type="NCBI Taxonomy" id="1229662"/>
    <lineage>
        <taxon>Eukaryota</taxon>
        <taxon>Fungi</taxon>
        <taxon>Dikarya</taxon>
        <taxon>Ascomycota</taxon>
        <taxon>Pezizomycotina</taxon>
        <taxon>Sordariomycetes</taxon>
        <taxon>Xylariomycetidae</taxon>
        <taxon>Amphisphaeriales</taxon>
        <taxon>Sporocadaceae</taxon>
        <taxon>Pestalotiopsis</taxon>
    </lineage>
</organism>
<dbReference type="AlphaFoldDB" id="W3XLH1"/>